<reference evidence="1" key="1">
    <citation type="submission" date="2024-02" db="EMBL/GenBank/DDBJ databases">
        <authorList>
            <consortium name="Clinical and Environmental Microbiology Branch: Whole genome sequencing antimicrobial resistance pathogens in the healthcare setting"/>
        </authorList>
    </citation>
    <scope>NUCLEOTIDE SEQUENCE</scope>
    <source>
        <strain evidence="1">Whole organism</strain>
    </source>
</reference>
<name>A0AAN4EYS6_CITFR</name>
<dbReference type="RefSeq" id="WP_138828108.1">
    <property type="nucleotide sequence ID" value="NZ_BQGP01000022.1"/>
</dbReference>
<dbReference type="EMBL" id="ABLGCN030000023">
    <property type="protein sequence ID" value="EMM7460394.1"/>
    <property type="molecule type" value="Genomic_DNA"/>
</dbReference>
<comment type="caution">
    <text evidence="1">The sequence shown here is derived from an EMBL/GenBank/DDBJ whole genome shotgun (WGS) entry which is preliminary data.</text>
</comment>
<dbReference type="AlphaFoldDB" id="A0AAN4EYS6"/>
<evidence type="ECO:0000313" key="1">
    <source>
        <dbReference type="EMBL" id="EMM7460394.1"/>
    </source>
</evidence>
<proteinExistence type="predicted"/>
<accession>A0AAN4EYS6</accession>
<gene>
    <name evidence="1" type="ORF">P7U51_004991</name>
</gene>
<dbReference type="Proteomes" id="UP001169574">
    <property type="component" value="Unassembled WGS sequence"/>
</dbReference>
<sequence length="291" mass="33453">MMNNGKKPDSMYSDSKHSGYLHEINSVDDFEVNIVTLFIGCTCGKPVENYPFQQPVFDWLKKISKYIIKYSGRFSVPPIAVAGALADEYNTRFMPDYSYAKKQLDYLQDEVIPKGKYTELPEPQNNIMSSSDLEVQYQTIKENDPNNIKRTTSDRLSNTVAGDYGKGNISLRTAYDMYDEKIDDFPEMSRLDILRYLATDEGTVHFAALSIKKAWDIMSKYIDTFPPRKQEAVLVTYFKQGDNYRIKFINNSLKNNPNAKIRSGEGCRTCFQRQQIAQAIDIQVKVLQIEK</sequence>
<evidence type="ECO:0000313" key="2">
    <source>
        <dbReference type="Proteomes" id="UP001169574"/>
    </source>
</evidence>
<protein>
    <submittedName>
        <fullName evidence="1">Uncharacterized protein</fullName>
    </submittedName>
</protein>
<organism evidence="1 2">
    <name type="scientific">Citrobacter freundii</name>
    <dbReference type="NCBI Taxonomy" id="546"/>
    <lineage>
        <taxon>Bacteria</taxon>
        <taxon>Pseudomonadati</taxon>
        <taxon>Pseudomonadota</taxon>
        <taxon>Gammaproteobacteria</taxon>
        <taxon>Enterobacterales</taxon>
        <taxon>Enterobacteriaceae</taxon>
        <taxon>Citrobacter</taxon>
        <taxon>Citrobacter freundii complex</taxon>
    </lineage>
</organism>